<feature type="transmembrane region" description="Helical" evidence="7">
    <location>
        <begin position="113"/>
        <end position="132"/>
    </location>
</feature>
<keyword evidence="5 7" id="KW-1133">Transmembrane helix</keyword>
<evidence type="ECO:0000256" key="7">
    <source>
        <dbReference type="SAM" id="Phobius"/>
    </source>
</evidence>
<feature type="transmembrane region" description="Helical" evidence="7">
    <location>
        <begin position="185"/>
        <end position="204"/>
    </location>
</feature>
<dbReference type="GO" id="GO:0005886">
    <property type="term" value="C:plasma membrane"/>
    <property type="evidence" value="ECO:0007669"/>
    <property type="project" value="UniProtKB-SubCell"/>
</dbReference>
<feature type="transmembrane region" description="Helical" evidence="7">
    <location>
        <begin position="58"/>
        <end position="81"/>
    </location>
</feature>
<dbReference type="PRINTS" id="PR01988">
    <property type="entry name" value="EXPORTERBACE"/>
</dbReference>
<feature type="transmembrane region" description="Helical" evidence="7">
    <location>
        <begin position="88"/>
        <end position="107"/>
    </location>
</feature>
<evidence type="ECO:0000313" key="10">
    <source>
        <dbReference type="Proteomes" id="UP000469346"/>
    </source>
</evidence>
<dbReference type="PROSITE" id="PS50850">
    <property type="entry name" value="MFS"/>
    <property type="match status" value="1"/>
</dbReference>
<dbReference type="PANTHER" id="PTHR23513">
    <property type="entry name" value="INTEGRAL MEMBRANE EFFLUX PROTEIN-RELATED"/>
    <property type="match status" value="1"/>
</dbReference>
<dbReference type="Pfam" id="PF05977">
    <property type="entry name" value="MFS_3"/>
    <property type="match status" value="1"/>
</dbReference>
<feature type="transmembrane region" description="Helical" evidence="7">
    <location>
        <begin position="272"/>
        <end position="294"/>
    </location>
</feature>
<organism evidence="9 10">
    <name type="scientific">Dissulfurirhabdus thermomarina</name>
    <dbReference type="NCBI Taxonomy" id="1765737"/>
    <lineage>
        <taxon>Bacteria</taxon>
        <taxon>Deltaproteobacteria</taxon>
        <taxon>Dissulfurirhabdaceae</taxon>
        <taxon>Dissulfurirhabdus</taxon>
    </lineage>
</organism>
<accession>A0A6N9TR96</accession>
<feature type="transmembrane region" description="Helical" evidence="7">
    <location>
        <begin position="153"/>
        <end position="179"/>
    </location>
</feature>
<keyword evidence="10" id="KW-1185">Reference proteome</keyword>
<dbReference type="PANTHER" id="PTHR23513:SF11">
    <property type="entry name" value="STAPHYLOFERRIN A TRANSPORTER"/>
    <property type="match status" value="1"/>
</dbReference>
<comment type="caution">
    <text evidence="9">The sequence shown here is derived from an EMBL/GenBank/DDBJ whole genome shotgun (WGS) entry which is preliminary data.</text>
</comment>
<dbReference type="AlphaFoldDB" id="A0A6N9TR96"/>
<dbReference type="Gene3D" id="1.20.1250.20">
    <property type="entry name" value="MFS general substrate transporter like domains"/>
    <property type="match status" value="1"/>
</dbReference>
<evidence type="ECO:0000259" key="8">
    <source>
        <dbReference type="PROSITE" id="PS50850"/>
    </source>
</evidence>
<evidence type="ECO:0000256" key="5">
    <source>
        <dbReference type="ARBA" id="ARBA00022989"/>
    </source>
</evidence>
<dbReference type="InterPro" id="IPR010290">
    <property type="entry name" value="TM_effector"/>
</dbReference>
<dbReference type="EMBL" id="JAAGRR010000105">
    <property type="protein sequence ID" value="NDY42970.1"/>
    <property type="molecule type" value="Genomic_DNA"/>
</dbReference>
<evidence type="ECO:0000256" key="4">
    <source>
        <dbReference type="ARBA" id="ARBA00022692"/>
    </source>
</evidence>
<feature type="transmembrane region" description="Helical" evidence="7">
    <location>
        <begin position="388"/>
        <end position="408"/>
    </location>
</feature>
<evidence type="ECO:0000313" key="9">
    <source>
        <dbReference type="EMBL" id="NDY42970.1"/>
    </source>
</evidence>
<dbReference type="RefSeq" id="WP_163299096.1">
    <property type="nucleotide sequence ID" value="NZ_JAAGRR010000105.1"/>
</dbReference>
<keyword evidence="3" id="KW-1003">Cell membrane</keyword>
<dbReference type="GO" id="GO:0022857">
    <property type="term" value="F:transmembrane transporter activity"/>
    <property type="evidence" value="ECO:0007669"/>
    <property type="project" value="InterPro"/>
</dbReference>
<gene>
    <name evidence="9" type="ORF">G3N55_08960</name>
</gene>
<feature type="transmembrane region" description="Helical" evidence="7">
    <location>
        <begin position="326"/>
        <end position="348"/>
    </location>
</feature>
<dbReference type="InterPro" id="IPR036259">
    <property type="entry name" value="MFS_trans_sf"/>
</dbReference>
<feature type="transmembrane region" description="Helical" evidence="7">
    <location>
        <begin position="360"/>
        <end position="382"/>
    </location>
</feature>
<feature type="domain" description="Major facilitator superfamily (MFS) profile" evidence="8">
    <location>
        <begin position="19"/>
        <end position="411"/>
    </location>
</feature>
<evidence type="ECO:0000256" key="3">
    <source>
        <dbReference type="ARBA" id="ARBA00022475"/>
    </source>
</evidence>
<evidence type="ECO:0000256" key="1">
    <source>
        <dbReference type="ARBA" id="ARBA00004651"/>
    </source>
</evidence>
<keyword evidence="6 7" id="KW-0472">Membrane</keyword>
<comment type="subcellular location">
    <subcellularLocation>
        <location evidence="1">Cell membrane</location>
        <topology evidence="1">Multi-pass membrane protein</topology>
    </subcellularLocation>
</comment>
<keyword evidence="2" id="KW-0813">Transport</keyword>
<dbReference type="InterPro" id="IPR020846">
    <property type="entry name" value="MFS_dom"/>
</dbReference>
<reference evidence="9 10" key="1">
    <citation type="submission" date="2020-02" db="EMBL/GenBank/DDBJ databases">
        <title>Comparative genomics of sulfur disproportionating microorganisms.</title>
        <authorList>
            <person name="Ward L.M."/>
            <person name="Bertran E."/>
            <person name="Johnston D.T."/>
        </authorList>
    </citation>
    <scope>NUCLEOTIDE SEQUENCE [LARGE SCALE GENOMIC DNA]</scope>
    <source>
        <strain evidence="9 10">DSM 100025</strain>
    </source>
</reference>
<evidence type="ECO:0000256" key="2">
    <source>
        <dbReference type="ARBA" id="ARBA00022448"/>
    </source>
</evidence>
<feature type="transmembrane region" description="Helical" evidence="7">
    <location>
        <begin position="239"/>
        <end position="260"/>
    </location>
</feature>
<protein>
    <submittedName>
        <fullName evidence="9">MFS transporter</fullName>
    </submittedName>
</protein>
<dbReference type="CDD" id="cd06173">
    <property type="entry name" value="MFS_MefA_like"/>
    <property type="match status" value="1"/>
</dbReference>
<sequence>MPEPGGAPRPPLRPQALAALRQGGFALLLLGQALSLQGNWIQSTAQRWIILEISDAPWILGLMGAVAGLPVLLFSFLGGWMSDRLSRLPVLLAAHALIALQALLFGWRVQTGALTVPEALCFVFLLGCGMAFEVPARQSLVFEMVGRERIANALALHSTAFNLARFAGPAAAGLLMAAGHAAACFYLKAATSAAVAAVLLVLGARGYGRRRAEPAGGGPVEALRSTLSFAWRRRELRTVLLGVAAFSVLLLPYSILLPVFGRDVFGLGAREYGFLAAANGLGALAGAVAVAAWGHLGRSRTWWWTGALAFPATLFAFALAPGYGTAMGLLFLAGAAMVVLATNAVRRLQLAAPDAIRGRLMGLFTSSFMGIFPAGSLLQGALAQWLGARLTLASAALVALALSVSLAWGELRPRPGASGAR</sequence>
<evidence type="ECO:0000256" key="6">
    <source>
        <dbReference type="ARBA" id="ARBA00023136"/>
    </source>
</evidence>
<proteinExistence type="predicted"/>
<dbReference type="InterPro" id="IPR022324">
    <property type="entry name" value="Bacilysin_exporter_BacE_put"/>
</dbReference>
<dbReference type="SUPFAM" id="SSF103473">
    <property type="entry name" value="MFS general substrate transporter"/>
    <property type="match status" value="1"/>
</dbReference>
<keyword evidence="4 7" id="KW-0812">Transmembrane</keyword>
<dbReference type="Proteomes" id="UP000469346">
    <property type="component" value="Unassembled WGS sequence"/>
</dbReference>
<feature type="transmembrane region" description="Helical" evidence="7">
    <location>
        <begin position="301"/>
        <end position="320"/>
    </location>
</feature>
<name>A0A6N9TR96_DISTH</name>